<gene>
    <name evidence="1" type="ORF">ACFPOC_06150</name>
</gene>
<dbReference type="Proteomes" id="UP001596056">
    <property type="component" value="Unassembled WGS sequence"/>
</dbReference>
<protein>
    <submittedName>
        <fullName evidence="1">Uncharacterized protein</fullName>
    </submittedName>
</protein>
<organism evidence="1 2">
    <name type="scientific">Rubellimicrobium aerolatum</name>
    <dbReference type="NCBI Taxonomy" id="490979"/>
    <lineage>
        <taxon>Bacteria</taxon>
        <taxon>Pseudomonadati</taxon>
        <taxon>Pseudomonadota</taxon>
        <taxon>Alphaproteobacteria</taxon>
        <taxon>Rhodobacterales</taxon>
        <taxon>Roseobacteraceae</taxon>
        <taxon>Rubellimicrobium</taxon>
    </lineage>
</organism>
<sequence length="54" mass="5863">MDFLTYDPALPELPLLRGLRLAGDGGEPPPPRIDWAALVIRLAQVVAERDAPKA</sequence>
<evidence type="ECO:0000313" key="2">
    <source>
        <dbReference type="Proteomes" id="UP001596056"/>
    </source>
</evidence>
<dbReference type="EMBL" id="JBHSNA010000003">
    <property type="protein sequence ID" value="MFC5566001.1"/>
    <property type="molecule type" value="Genomic_DNA"/>
</dbReference>
<name>A0ABW0SAY5_9RHOB</name>
<accession>A0ABW0SAY5</accession>
<reference evidence="2" key="1">
    <citation type="journal article" date="2019" name="Int. J. Syst. Evol. Microbiol.">
        <title>The Global Catalogue of Microorganisms (GCM) 10K type strain sequencing project: providing services to taxonomists for standard genome sequencing and annotation.</title>
        <authorList>
            <consortium name="The Broad Institute Genomics Platform"/>
            <consortium name="The Broad Institute Genome Sequencing Center for Infectious Disease"/>
            <person name="Wu L."/>
            <person name="Ma J."/>
        </authorList>
    </citation>
    <scope>NUCLEOTIDE SEQUENCE [LARGE SCALE GENOMIC DNA]</scope>
    <source>
        <strain evidence="2">KACC 11588</strain>
    </source>
</reference>
<proteinExistence type="predicted"/>
<comment type="caution">
    <text evidence="1">The sequence shown here is derived from an EMBL/GenBank/DDBJ whole genome shotgun (WGS) entry which is preliminary data.</text>
</comment>
<keyword evidence="2" id="KW-1185">Reference proteome</keyword>
<evidence type="ECO:0000313" key="1">
    <source>
        <dbReference type="EMBL" id="MFC5566001.1"/>
    </source>
</evidence>
<dbReference type="RefSeq" id="WP_209840320.1">
    <property type="nucleotide sequence ID" value="NZ_JAGGJP010000007.1"/>
</dbReference>